<dbReference type="Gene3D" id="3.40.50.2300">
    <property type="match status" value="1"/>
</dbReference>
<comment type="subcellular location">
    <subcellularLocation>
        <location evidence="1">Membrane</location>
        <topology evidence="1">Multi-pass membrane protein</topology>
    </subcellularLocation>
</comment>
<evidence type="ECO:0000313" key="11">
    <source>
        <dbReference type="Proteomes" id="UP000466442"/>
    </source>
</evidence>
<dbReference type="PANTHER" id="PTHR10519">
    <property type="entry name" value="GABA-B RECEPTOR"/>
    <property type="match status" value="1"/>
</dbReference>
<keyword evidence="7" id="KW-0325">Glycoprotein</keyword>
<dbReference type="InterPro" id="IPR002455">
    <property type="entry name" value="GPCR3_GABA-B"/>
</dbReference>
<gene>
    <name evidence="10" type="ORF">GE061_013297</name>
</gene>
<dbReference type="InterPro" id="IPR028082">
    <property type="entry name" value="Peripla_BP_I"/>
</dbReference>
<keyword evidence="2" id="KW-0812">Transmembrane</keyword>
<proteinExistence type="predicted"/>
<dbReference type="Pfam" id="PF01094">
    <property type="entry name" value="ANF_receptor"/>
    <property type="match status" value="1"/>
</dbReference>
<dbReference type="InterPro" id="IPR000337">
    <property type="entry name" value="GPCR_3"/>
</dbReference>
<dbReference type="PRINTS" id="PR00248">
    <property type="entry name" value="GPCRMGR"/>
</dbReference>
<keyword evidence="6" id="KW-0675">Receptor</keyword>
<evidence type="ECO:0000256" key="6">
    <source>
        <dbReference type="ARBA" id="ARBA00023170"/>
    </source>
</evidence>
<keyword evidence="8" id="KW-0807">Transducer</keyword>
<reference evidence="10" key="1">
    <citation type="journal article" date="2021" name="Mol. Ecol. Resour.">
        <title>Apolygus lucorum genome provides insights into omnivorousness and mesophyll feeding.</title>
        <authorList>
            <person name="Liu Y."/>
            <person name="Liu H."/>
            <person name="Wang H."/>
            <person name="Huang T."/>
            <person name="Liu B."/>
            <person name="Yang B."/>
            <person name="Yin L."/>
            <person name="Li B."/>
            <person name="Zhang Y."/>
            <person name="Zhang S."/>
            <person name="Jiang F."/>
            <person name="Zhang X."/>
            <person name="Ren Y."/>
            <person name="Wang B."/>
            <person name="Wang S."/>
            <person name="Lu Y."/>
            <person name="Wu K."/>
            <person name="Fan W."/>
            <person name="Wang G."/>
        </authorList>
    </citation>
    <scope>NUCLEOTIDE SEQUENCE</scope>
    <source>
        <strain evidence="10">12Hb</strain>
    </source>
</reference>
<dbReference type="GO" id="GO:0004965">
    <property type="term" value="F:G protein-coupled GABA receptor activity"/>
    <property type="evidence" value="ECO:0007669"/>
    <property type="project" value="InterPro"/>
</dbReference>
<comment type="caution">
    <text evidence="10">The sequence shown here is derived from an EMBL/GenBank/DDBJ whole genome shotgun (WGS) entry which is preliminary data.</text>
</comment>
<dbReference type="Proteomes" id="UP000466442">
    <property type="component" value="Linkage Group LG5"/>
</dbReference>
<evidence type="ECO:0000259" key="9">
    <source>
        <dbReference type="Pfam" id="PF01094"/>
    </source>
</evidence>
<keyword evidence="5" id="KW-0472">Membrane</keyword>
<keyword evidence="3" id="KW-1133">Transmembrane helix</keyword>
<dbReference type="GO" id="GO:0007214">
    <property type="term" value="P:gamma-aminobutyric acid signaling pathway"/>
    <property type="evidence" value="ECO:0007669"/>
    <property type="project" value="TreeGrafter"/>
</dbReference>
<dbReference type="GO" id="GO:0038039">
    <property type="term" value="C:G protein-coupled receptor heterodimeric complex"/>
    <property type="evidence" value="ECO:0007669"/>
    <property type="project" value="TreeGrafter"/>
</dbReference>
<dbReference type="InterPro" id="IPR001828">
    <property type="entry name" value="ANF_lig-bd_rcpt"/>
</dbReference>
<dbReference type="PRINTS" id="PR01176">
    <property type="entry name" value="GABABRECEPTR"/>
</dbReference>
<dbReference type="SUPFAM" id="SSF53822">
    <property type="entry name" value="Periplasmic binding protein-like I"/>
    <property type="match status" value="1"/>
</dbReference>
<protein>
    <recommendedName>
        <fullName evidence="9">Receptor ligand binding region domain-containing protein</fullName>
    </recommendedName>
</protein>
<dbReference type="AlphaFoldDB" id="A0A8S9XNK6"/>
<keyword evidence="4" id="KW-0297">G-protein coupled receptor</keyword>
<name>A0A8S9XNK6_APOLU</name>
<dbReference type="PANTHER" id="PTHR10519:SF46">
    <property type="entry name" value="METABOTROPIC GABA-B RECEPTOR SUBTYPE 3, ISOFORM A"/>
    <property type="match status" value="1"/>
</dbReference>
<keyword evidence="11" id="KW-1185">Reference proteome</keyword>
<feature type="domain" description="Receptor ligand binding region" evidence="9">
    <location>
        <begin position="9"/>
        <end position="147"/>
    </location>
</feature>
<evidence type="ECO:0000256" key="5">
    <source>
        <dbReference type="ARBA" id="ARBA00023136"/>
    </source>
</evidence>
<organism evidence="10 11">
    <name type="scientific">Apolygus lucorum</name>
    <name type="common">Small green plant bug</name>
    <name type="synonym">Lygocoris lucorum</name>
    <dbReference type="NCBI Taxonomy" id="248454"/>
    <lineage>
        <taxon>Eukaryota</taxon>
        <taxon>Metazoa</taxon>
        <taxon>Ecdysozoa</taxon>
        <taxon>Arthropoda</taxon>
        <taxon>Hexapoda</taxon>
        <taxon>Insecta</taxon>
        <taxon>Pterygota</taxon>
        <taxon>Neoptera</taxon>
        <taxon>Paraneoptera</taxon>
        <taxon>Hemiptera</taxon>
        <taxon>Heteroptera</taxon>
        <taxon>Panheteroptera</taxon>
        <taxon>Cimicomorpha</taxon>
        <taxon>Miridae</taxon>
        <taxon>Mirini</taxon>
        <taxon>Apolygus</taxon>
    </lineage>
</organism>
<evidence type="ECO:0000256" key="1">
    <source>
        <dbReference type="ARBA" id="ARBA00004141"/>
    </source>
</evidence>
<dbReference type="FunFam" id="3.40.50.2300:FF:000751">
    <property type="match status" value="1"/>
</dbReference>
<evidence type="ECO:0000313" key="10">
    <source>
        <dbReference type="EMBL" id="KAF6210194.1"/>
    </source>
</evidence>
<evidence type="ECO:0000256" key="2">
    <source>
        <dbReference type="ARBA" id="ARBA00022692"/>
    </source>
</evidence>
<dbReference type="EMBL" id="WIXP02000005">
    <property type="protein sequence ID" value="KAF6210194.1"/>
    <property type="molecule type" value="Genomic_DNA"/>
</dbReference>
<sequence length="168" mass="18750">MLLPILPFEGDPGVGLDAFFHAIYTKKERLAILLGSGNSEVTENLAKVVPYWNILQVSYGSMSPALSDRSEFPYFYRTIAPDSSHNPARIAFLKRFSWETVTAFSQNEDVYSLAVNDLVTELETANITCKSTITFAETEIEEQLRALKLYGRGWMDAVEPRAPGLAAH</sequence>
<evidence type="ECO:0000256" key="4">
    <source>
        <dbReference type="ARBA" id="ARBA00023040"/>
    </source>
</evidence>
<evidence type="ECO:0000256" key="8">
    <source>
        <dbReference type="ARBA" id="ARBA00023224"/>
    </source>
</evidence>
<evidence type="ECO:0000256" key="3">
    <source>
        <dbReference type="ARBA" id="ARBA00022989"/>
    </source>
</evidence>
<accession>A0A8S9XNK6</accession>
<dbReference type="OrthoDB" id="411630at2759"/>
<evidence type="ECO:0000256" key="7">
    <source>
        <dbReference type="ARBA" id="ARBA00023180"/>
    </source>
</evidence>